<dbReference type="EMBL" id="LT635758">
    <property type="protein sequence ID" value="SGZ51455.1"/>
    <property type="molecule type" value="Genomic_DNA"/>
</dbReference>
<evidence type="ECO:0000259" key="3">
    <source>
        <dbReference type="Pfam" id="PF02777"/>
    </source>
</evidence>
<gene>
    <name evidence="4" type="ORF">SAMEA4029010_CIC11G00000000826</name>
</gene>
<dbReference type="SUPFAM" id="SSF54719">
    <property type="entry name" value="Fe,Mn superoxide dismutase (SOD), C-terminal domain"/>
    <property type="match status" value="1"/>
</dbReference>
<dbReference type="GO" id="GO:0004784">
    <property type="term" value="F:superoxide dismutase activity"/>
    <property type="evidence" value="ECO:0007669"/>
    <property type="project" value="InterPro"/>
</dbReference>
<dbReference type="OrthoDB" id="275227at2759"/>
<dbReference type="PANTHER" id="PTHR43595:SF1">
    <property type="entry name" value="SMALL RIBOSOMAL SUBUNIT PROTEIN MS43"/>
    <property type="match status" value="1"/>
</dbReference>
<dbReference type="PANTHER" id="PTHR43595">
    <property type="entry name" value="37S RIBOSOMAL PROTEIN S26, MITOCHONDRIAL"/>
    <property type="match status" value="1"/>
</dbReference>
<dbReference type="Gene3D" id="3.55.40.20">
    <property type="entry name" value="Iron/manganese superoxide dismutase, C-terminal domain"/>
    <property type="match status" value="1"/>
</dbReference>
<dbReference type="Proteomes" id="UP000182334">
    <property type="component" value="Chromosome III"/>
</dbReference>
<accession>A0A1L0BIW6</accession>
<dbReference type="InterPro" id="IPR036314">
    <property type="entry name" value="SOD_C_sf"/>
</dbReference>
<evidence type="ECO:0000256" key="1">
    <source>
        <dbReference type="ARBA" id="ARBA00037226"/>
    </source>
</evidence>
<sequence length="339" mass="37917">MFRSLAPRSLVSRRSVSYILPTIPLLENLKSTNQNFNGLYLSKSIEELWFGRGQAIVNRLNTQLEENKVANPPADLNQLITVTFNKPALEGIYAQASLLHNLQFCLESLKPSTADDAQLRVVKAQESLLLQTPSIATEFSNEPRDEALVEWIVDSFGSIAEFRTLLLNSAKSIKGDGVTWLVAQATYSESTLRNVSGSDLSYNKLAVVNTYNAGIVDDSIRSGQVTKLKQQKAAKEAALKRKQEERKEQEGEDVVEEDVVPAKDLLTLGTVEEAEEALLFLDKKLVPLLALDGSMRAYMRDYGVFGKQQYLENLWDCIDWSVAAKRAPRRFKPSVVFEN</sequence>
<dbReference type="InterPro" id="IPR019832">
    <property type="entry name" value="Mn/Fe_SOD_C"/>
</dbReference>
<organism evidence="4 5">
    <name type="scientific">Sungouiella intermedia</name>
    <dbReference type="NCBI Taxonomy" id="45354"/>
    <lineage>
        <taxon>Eukaryota</taxon>
        <taxon>Fungi</taxon>
        <taxon>Dikarya</taxon>
        <taxon>Ascomycota</taxon>
        <taxon>Saccharomycotina</taxon>
        <taxon>Pichiomycetes</taxon>
        <taxon>Metschnikowiaceae</taxon>
        <taxon>Sungouiella</taxon>
    </lineage>
</organism>
<feature type="coiled-coil region" evidence="2">
    <location>
        <begin position="225"/>
        <end position="252"/>
    </location>
</feature>
<evidence type="ECO:0000256" key="2">
    <source>
        <dbReference type="SAM" id="Coils"/>
    </source>
</evidence>
<evidence type="ECO:0000313" key="4">
    <source>
        <dbReference type="EMBL" id="SGZ51455.1"/>
    </source>
</evidence>
<dbReference type="GO" id="GO:0005737">
    <property type="term" value="C:cytoplasm"/>
    <property type="evidence" value="ECO:0007669"/>
    <property type="project" value="TreeGrafter"/>
</dbReference>
<dbReference type="GO" id="GO:0046872">
    <property type="term" value="F:metal ion binding"/>
    <property type="evidence" value="ECO:0007669"/>
    <property type="project" value="InterPro"/>
</dbReference>
<proteinExistence type="predicted"/>
<dbReference type="AlphaFoldDB" id="A0A1L0BIW6"/>
<name>A0A1L0BIW6_9ASCO</name>
<feature type="domain" description="Manganese/iron superoxide dismutase C-terminal" evidence="3">
    <location>
        <begin position="273"/>
        <end position="326"/>
    </location>
</feature>
<protein>
    <submittedName>
        <fullName evidence="4">CIC11C00000000826</fullName>
    </submittedName>
</protein>
<dbReference type="Pfam" id="PF02777">
    <property type="entry name" value="Sod_Fe_C"/>
    <property type="match status" value="1"/>
</dbReference>
<keyword evidence="2" id="KW-0175">Coiled coil</keyword>
<comment type="function">
    <text evidence="1">Component of the mitochondrial ribosome (mitoribosome), a dedicated translation machinery responsible for the synthesis of mitochondrial genome-encoded proteins, including at least some of the essential transmembrane subunits of the mitochondrial respiratory chain. The mitoribosomes are attached to the mitochondrial inner membrane and translation products are cotranslationally integrated into the membrane.</text>
</comment>
<evidence type="ECO:0000313" key="5">
    <source>
        <dbReference type="Proteomes" id="UP000182334"/>
    </source>
</evidence>
<reference evidence="4 5" key="1">
    <citation type="submission" date="2016-10" db="EMBL/GenBank/DDBJ databases">
        <authorList>
            <person name="de Groot N.N."/>
        </authorList>
    </citation>
    <scope>NUCLEOTIDE SEQUENCE [LARGE SCALE GENOMIC DNA]</scope>
    <source>
        <strain evidence="4 5">CBS 141442</strain>
    </source>
</reference>
<dbReference type="STRING" id="45354.A0A1L0BIW6"/>
<keyword evidence="5" id="KW-1185">Reference proteome</keyword>